<dbReference type="PIRSF" id="PIRSF006470">
    <property type="entry name" value="DctB"/>
    <property type="match status" value="1"/>
</dbReference>
<sequence length="349" mass="38752">MKKVLWMSMLTALLFVMSACGGDNSDNEEAAGGEGEGSGNEEASDSEETITWKLGHLSNEDHSWHQTAERFAELVDEKTDGQLQIEIYPNEELGSETDVIDGISAGTADMTITGESMANWAPETAMLGAPYAINSEEHLKTVVEGEIGEELEQTIKDDVGLTPLYYHMRAPRNLTSNEPINTPADAEGFKMRVPNVPLFMDSWNAVGASPQTIAFNEVFTGLQQGVIDGQENPVDLIHSAGFYEVQDYVNVTEHVYGWVYVVVGNEQFNALNEDMQEAVMEASQEVQGLSQELYEEDTEEYTQMLKDEGMEFNEDVDKEAFSEAMRPAIEESLNEEQLDLYERIVEAGE</sequence>
<gene>
    <name evidence="7" type="ORF">D7Z54_17370</name>
</gene>
<dbReference type="NCBIfam" id="NF037995">
    <property type="entry name" value="TRAP_S1"/>
    <property type="match status" value="1"/>
</dbReference>
<dbReference type="Proteomes" id="UP000275076">
    <property type="component" value="Unassembled WGS sequence"/>
</dbReference>
<protein>
    <submittedName>
        <fullName evidence="7">TRAP transporter substrate-binding protein</fullName>
    </submittedName>
</protein>
<dbReference type="PROSITE" id="PS51257">
    <property type="entry name" value="PROKAR_LIPOPROTEIN"/>
    <property type="match status" value="1"/>
</dbReference>
<evidence type="ECO:0000313" key="7">
    <source>
        <dbReference type="EMBL" id="RSL32193.1"/>
    </source>
</evidence>
<reference evidence="7 8" key="1">
    <citation type="submission" date="2018-10" db="EMBL/GenBank/DDBJ databases">
        <title>Draft genome sequence of Bacillus salarius IM0101, isolated from a hypersaline soil in Inner Mongolia, China.</title>
        <authorList>
            <person name="Yamprayoonswat W."/>
            <person name="Boonvisut S."/>
            <person name="Jumpathong W."/>
            <person name="Sittihan S."/>
            <person name="Ruangsuj P."/>
            <person name="Wanthongcharoen S."/>
            <person name="Thongpramul N."/>
            <person name="Pimmason S."/>
            <person name="Yu B."/>
            <person name="Yasawong M."/>
        </authorList>
    </citation>
    <scope>NUCLEOTIDE SEQUENCE [LARGE SCALE GENOMIC DNA]</scope>
    <source>
        <strain evidence="7 8">IM0101</strain>
    </source>
</reference>
<evidence type="ECO:0000256" key="1">
    <source>
        <dbReference type="ARBA" id="ARBA00009023"/>
    </source>
</evidence>
<feature type="chain" id="PRO_5019368967" evidence="6">
    <location>
        <begin position="22"/>
        <end position="349"/>
    </location>
</feature>
<feature type="signal peptide" evidence="6">
    <location>
        <begin position="1"/>
        <end position="21"/>
    </location>
</feature>
<keyword evidence="4" id="KW-0175">Coiled coil</keyword>
<dbReference type="RefSeq" id="WP_125557337.1">
    <property type="nucleotide sequence ID" value="NZ_RBVX01000017.1"/>
</dbReference>
<dbReference type="Gene3D" id="3.40.190.170">
    <property type="entry name" value="Bacterial extracellular solute-binding protein, family 7"/>
    <property type="match status" value="1"/>
</dbReference>
<evidence type="ECO:0000256" key="6">
    <source>
        <dbReference type="SAM" id="SignalP"/>
    </source>
</evidence>
<dbReference type="InterPro" id="IPR038404">
    <property type="entry name" value="TRAP_DctP_sf"/>
</dbReference>
<feature type="region of interest" description="Disordered" evidence="5">
    <location>
        <begin position="25"/>
        <end position="47"/>
    </location>
</feature>
<evidence type="ECO:0000256" key="3">
    <source>
        <dbReference type="ARBA" id="ARBA00022729"/>
    </source>
</evidence>
<dbReference type="PANTHER" id="PTHR33376:SF7">
    <property type="entry name" value="C4-DICARBOXYLATE-BINDING PROTEIN DCTB"/>
    <property type="match status" value="1"/>
</dbReference>
<evidence type="ECO:0000256" key="5">
    <source>
        <dbReference type="SAM" id="MobiDB-lite"/>
    </source>
</evidence>
<dbReference type="CDD" id="cd13603">
    <property type="entry name" value="PBP2_TRAP_Siap_TeaA_like"/>
    <property type="match status" value="1"/>
</dbReference>
<dbReference type="InterPro" id="IPR004682">
    <property type="entry name" value="TRAP_DctP"/>
</dbReference>
<dbReference type="GO" id="GO:0055085">
    <property type="term" value="P:transmembrane transport"/>
    <property type="evidence" value="ECO:0007669"/>
    <property type="project" value="InterPro"/>
</dbReference>
<proteinExistence type="inferred from homology"/>
<evidence type="ECO:0000313" key="8">
    <source>
        <dbReference type="Proteomes" id="UP000275076"/>
    </source>
</evidence>
<dbReference type="AlphaFoldDB" id="A0A428N1A7"/>
<dbReference type="OrthoDB" id="9776801at2"/>
<dbReference type="InterPro" id="IPR018389">
    <property type="entry name" value="DctP_fam"/>
</dbReference>
<dbReference type="NCBIfam" id="TIGR00787">
    <property type="entry name" value="dctP"/>
    <property type="match status" value="1"/>
</dbReference>
<accession>A0A428N1A7</accession>
<keyword evidence="8" id="KW-1185">Reference proteome</keyword>
<dbReference type="PANTHER" id="PTHR33376">
    <property type="match status" value="1"/>
</dbReference>
<comment type="caution">
    <text evidence="7">The sequence shown here is derived from an EMBL/GenBank/DDBJ whole genome shotgun (WGS) entry which is preliminary data.</text>
</comment>
<evidence type="ECO:0000256" key="4">
    <source>
        <dbReference type="SAM" id="Coils"/>
    </source>
</evidence>
<organism evidence="7 8">
    <name type="scientific">Salibacterium salarium</name>
    <dbReference type="NCBI Taxonomy" id="284579"/>
    <lineage>
        <taxon>Bacteria</taxon>
        <taxon>Bacillati</taxon>
        <taxon>Bacillota</taxon>
        <taxon>Bacilli</taxon>
        <taxon>Bacillales</taxon>
        <taxon>Bacillaceae</taxon>
    </lineage>
</organism>
<dbReference type="GO" id="GO:0030288">
    <property type="term" value="C:outer membrane-bounded periplasmic space"/>
    <property type="evidence" value="ECO:0007669"/>
    <property type="project" value="InterPro"/>
</dbReference>
<comment type="similarity">
    <text evidence="1">Belongs to the bacterial solute-binding protein 7 family.</text>
</comment>
<dbReference type="EMBL" id="RBVX01000017">
    <property type="protein sequence ID" value="RSL32193.1"/>
    <property type="molecule type" value="Genomic_DNA"/>
</dbReference>
<keyword evidence="2" id="KW-0813">Transport</keyword>
<evidence type="ECO:0000256" key="2">
    <source>
        <dbReference type="ARBA" id="ARBA00022448"/>
    </source>
</evidence>
<feature type="coiled-coil region" evidence="4">
    <location>
        <begin position="265"/>
        <end position="292"/>
    </location>
</feature>
<dbReference type="Pfam" id="PF03480">
    <property type="entry name" value="DctP"/>
    <property type="match status" value="1"/>
</dbReference>
<keyword evidence="3 6" id="KW-0732">Signal</keyword>
<name>A0A428N1A7_9BACI</name>